<dbReference type="PANTHER" id="PTHR10622">
    <property type="entry name" value="HET DOMAIN-CONTAINING PROTEIN"/>
    <property type="match status" value="1"/>
</dbReference>
<feature type="domain" description="Heterokaryon incompatibility" evidence="2">
    <location>
        <begin position="201"/>
        <end position="286"/>
    </location>
</feature>
<dbReference type="Pfam" id="PF06985">
    <property type="entry name" value="HET"/>
    <property type="match status" value="1"/>
</dbReference>
<dbReference type="InterPro" id="IPR010730">
    <property type="entry name" value="HET"/>
</dbReference>
<feature type="region of interest" description="Disordered" evidence="1">
    <location>
        <begin position="1"/>
        <end position="30"/>
    </location>
</feature>
<gene>
    <name evidence="3" type="ORF">BJ212DRAFT_991748</name>
</gene>
<reference evidence="3" key="1">
    <citation type="journal article" date="2020" name="New Phytol.">
        <title>Comparative genomics reveals dynamic genome evolution in host specialist ectomycorrhizal fungi.</title>
        <authorList>
            <person name="Lofgren L.A."/>
            <person name="Nguyen N.H."/>
            <person name="Vilgalys R."/>
            <person name="Ruytinx J."/>
            <person name="Liao H.L."/>
            <person name="Branco S."/>
            <person name="Kuo A."/>
            <person name="LaButti K."/>
            <person name="Lipzen A."/>
            <person name="Andreopoulos W."/>
            <person name="Pangilinan J."/>
            <person name="Riley R."/>
            <person name="Hundley H."/>
            <person name="Na H."/>
            <person name="Barry K."/>
            <person name="Grigoriev I.V."/>
            <person name="Stajich J.E."/>
            <person name="Kennedy P.G."/>
        </authorList>
    </citation>
    <scope>NUCLEOTIDE SEQUENCE</scope>
    <source>
        <strain evidence="3">MN1</strain>
    </source>
</reference>
<evidence type="ECO:0000313" key="3">
    <source>
        <dbReference type="EMBL" id="KAG1803192.1"/>
    </source>
</evidence>
<keyword evidence="4" id="KW-1185">Reference proteome</keyword>
<evidence type="ECO:0000259" key="2">
    <source>
        <dbReference type="Pfam" id="PF06985"/>
    </source>
</evidence>
<accession>A0A9P7J559</accession>
<dbReference type="AlphaFoldDB" id="A0A9P7J559"/>
<dbReference type="RefSeq" id="XP_041186475.1">
    <property type="nucleotide sequence ID" value="XM_041344526.1"/>
</dbReference>
<dbReference type="GeneID" id="64638542"/>
<evidence type="ECO:0000313" key="4">
    <source>
        <dbReference type="Proteomes" id="UP000807769"/>
    </source>
</evidence>
<sequence>MPARPPPPMGPRLPSSPSRPPVPDRGGLACPRGNLLERIDRLHIDSEEEFPIRPSVKPLGQRRAIKEVDDVPTRSSYLGYQLEDAALHGARRYDEAIEAFEIMLSESDNAPDMQTQKLRQQYVNPSDAEGAIQEAIHAQFDDAPLRLLDTTTGLLCDREAQICTFKLSTEYKELLSSIINRAEIQMEHINRVVASYFRCAMLSHRWEVREPLLHDIKDKVVYELNPVDGIVKLQSFCKTARDMDYRWAWVDTCCIDQKNNVELQKSLNSMFDWYRHSALTIVYLSDVPPLSSSGALAKSAWNTRGWTMPEFLAPKTVLFYQKDWTLYLSDRSPNHKESVTIMQELKDATGIDTLALVDFRPGMAGAREKLRWASVRVTTEQEDVAYSLFGIFGVHLPIIYGEKKQNALGRLLQEIVAQSGDITALDWIGKPSEFNSCLPADITSYKALPCALPSLGEDDIQTSVLWLKNAVDIDVAVKLYNLLDKLGAPLFTNRRLRLPCMVFPVAEVRRSRAHDQETHFVLSRFSRTRSTLQTFLLVRPWHPCLLELPDLADNPHWSMSNWSARESVSRDSRSVFSDEIESIGLQSRALRLIVRLGQPFRAFLLARQRDGEYKRIASDRDIIAQVKDAAGSVHKMMDVRTLEIS</sequence>
<dbReference type="OrthoDB" id="674604at2759"/>
<dbReference type="EMBL" id="JABBWG010000070">
    <property type="protein sequence ID" value="KAG1803192.1"/>
    <property type="molecule type" value="Genomic_DNA"/>
</dbReference>
<dbReference type="PANTHER" id="PTHR10622:SF10">
    <property type="entry name" value="HET DOMAIN-CONTAINING PROTEIN"/>
    <property type="match status" value="1"/>
</dbReference>
<organism evidence="3 4">
    <name type="scientific">Suillus subaureus</name>
    <dbReference type="NCBI Taxonomy" id="48587"/>
    <lineage>
        <taxon>Eukaryota</taxon>
        <taxon>Fungi</taxon>
        <taxon>Dikarya</taxon>
        <taxon>Basidiomycota</taxon>
        <taxon>Agaricomycotina</taxon>
        <taxon>Agaricomycetes</taxon>
        <taxon>Agaricomycetidae</taxon>
        <taxon>Boletales</taxon>
        <taxon>Suillineae</taxon>
        <taxon>Suillaceae</taxon>
        <taxon>Suillus</taxon>
    </lineage>
</organism>
<proteinExistence type="predicted"/>
<name>A0A9P7J559_9AGAM</name>
<dbReference type="Proteomes" id="UP000807769">
    <property type="component" value="Unassembled WGS sequence"/>
</dbReference>
<feature type="compositionally biased region" description="Pro residues" evidence="1">
    <location>
        <begin position="1"/>
        <end position="11"/>
    </location>
</feature>
<protein>
    <submittedName>
        <fullName evidence="3">Heterokaryon incompatibility protein-domain-containing protein</fullName>
    </submittedName>
</protein>
<comment type="caution">
    <text evidence="3">The sequence shown here is derived from an EMBL/GenBank/DDBJ whole genome shotgun (WGS) entry which is preliminary data.</text>
</comment>
<evidence type="ECO:0000256" key="1">
    <source>
        <dbReference type="SAM" id="MobiDB-lite"/>
    </source>
</evidence>